<dbReference type="Gene3D" id="3.40.50.1000">
    <property type="entry name" value="HAD superfamily/HAD-like"/>
    <property type="match status" value="1"/>
</dbReference>
<dbReference type="SFLD" id="SFLDG01137">
    <property type="entry name" value="C1.6.1:_Phosphoserine_Phosphat"/>
    <property type="match status" value="1"/>
</dbReference>
<name>A0A2N3PW43_9PROT</name>
<comment type="caution">
    <text evidence="15">The sequence shown here is derived from an EMBL/GenBank/DDBJ whole genome shotgun (WGS) entry which is preliminary data.</text>
</comment>
<dbReference type="RefSeq" id="WP_101250655.1">
    <property type="nucleotide sequence ID" value="NZ_PIUM01000010.1"/>
</dbReference>
<evidence type="ECO:0000256" key="11">
    <source>
        <dbReference type="ARBA" id="ARBA00031693"/>
    </source>
</evidence>
<dbReference type="GO" id="GO:0006564">
    <property type="term" value="P:L-serine biosynthetic process"/>
    <property type="evidence" value="ECO:0007669"/>
    <property type="project" value="UniProtKB-KW"/>
</dbReference>
<dbReference type="GO" id="GO:0005737">
    <property type="term" value="C:cytoplasm"/>
    <property type="evidence" value="ECO:0007669"/>
    <property type="project" value="TreeGrafter"/>
</dbReference>
<evidence type="ECO:0000256" key="13">
    <source>
        <dbReference type="ARBA" id="ARBA00048523"/>
    </source>
</evidence>
<protein>
    <recommendedName>
        <fullName evidence="5">Phosphoserine phosphatase</fullName>
        <ecNumber evidence="4">3.1.3.3</ecNumber>
    </recommendedName>
    <alternativeName>
        <fullName evidence="11">O-phosphoserine phosphohydrolase</fullName>
    </alternativeName>
</protein>
<dbReference type="PANTHER" id="PTHR43344">
    <property type="entry name" value="PHOSPHOSERINE PHOSPHATASE"/>
    <property type="match status" value="1"/>
</dbReference>
<evidence type="ECO:0000256" key="1">
    <source>
        <dbReference type="ARBA" id="ARBA00001946"/>
    </source>
</evidence>
<comment type="similarity">
    <text evidence="3">Belongs to the HAD-like hydrolase superfamily. SerB family.</text>
</comment>
<evidence type="ECO:0000256" key="12">
    <source>
        <dbReference type="ARBA" id="ARBA00048138"/>
    </source>
</evidence>
<dbReference type="InterPro" id="IPR036412">
    <property type="entry name" value="HAD-like_sf"/>
</dbReference>
<feature type="active site" description="Nucleophile" evidence="14">
    <location>
        <position position="88"/>
    </location>
</feature>
<dbReference type="AlphaFoldDB" id="A0A2N3PW43"/>
<keyword evidence="10" id="KW-0718">Serine biosynthesis</keyword>
<gene>
    <name evidence="15" type="primary">serB</name>
    <name evidence="15" type="ORF">CWS72_11005</name>
</gene>
<evidence type="ECO:0000256" key="4">
    <source>
        <dbReference type="ARBA" id="ARBA00012640"/>
    </source>
</evidence>
<dbReference type="InterPro" id="IPR023214">
    <property type="entry name" value="HAD_sf"/>
</dbReference>
<dbReference type="PANTHER" id="PTHR43344:SF2">
    <property type="entry name" value="PHOSPHOSERINE PHOSPHATASE"/>
    <property type="match status" value="1"/>
</dbReference>
<dbReference type="UniPathway" id="UPA00135">
    <property type="reaction ID" value="UER00198"/>
</dbReference>
<evidence type="ECO:0000256" key="5">
    <source>
        <dbReference type="ARBA" id="ARBA00015196"/>
    </source>
</evidence>
<comment type="pathway">
    <text evidence="2">Amino-acid biosynthesis; L-serine biosynthesis; L-serine from 3-phospho-D-glycerate: step 3/3.</text>
</comment>
<evidence type="ECO:0000313" key="16">
    <source>
        <dbReference type="Proteomes" id="UP000233293"/>
    </source>
</evidence>
<keyword evidence="16" id="KW-1185">Reference proteome</keyword>
<evidence type="ECO:0000256" key="14">
    <source>
        <dbReference type="PIRSR" id="PIRSR604469-1"/>
    </source>
</evidence>
<evidence type="ECO:0000256" key="10">
    <source>
        <dbReference type="ARBA" id="ARBA00023299"/>
    </source>
</evidence>
<dbReference type="EMBL" id="PIUM01000010">
    <property type="protein sequence ID" value="PKU24619.1"/>
    <property type="molecule type" value="Genomic_DNA"/>
</dbReference>
<evidence type="ECO:0000256" key="9">
    <source>
        <dbReference type="ARBA" id="ARBA00022842"/>
    </source>
</evidence>
<dbReference type="SFLD" id="SFLDS00003">
    <property type="entry name" value="Haloacid_Dehalogenase"/>
    <property type="match status" value="1"/>
</dbReference>
<dbReference type="Proteomes" id="UP000233293">
    <property type="component" value="Unassembled WGS sequence"/>
</dbReference>
<feature type="active site" description="Proton donor" evidence="14">
    <location>
        <position position="90"/>
    </location>
</feature>
<evidence type="ECO:0000256" key="3">
    <source>
        <dbReference type="ARBA" id="ARBA00009184"/>
    </source>
</evidence>
<dbReference type="Pfam" id="PF12710">
    <property type="entry name" value="HAD"/>
    <property type="match status" value="1"/>
</dbReference>
<keyword evidence="8" id="KW-0378">Hydrolase</keyword>
<evidence type="ECO:0000256" key="6">
    <source>
        <dbReference type="ARBA" id="ARBA00022605"/>
    </source>
</evidence>
<dbReference type="InterPro" id="IPR050582">
    <property type="entry name" value="HAD-like_SerB"/>
</dbReference>
<evidence type="ECO:0000256" key="2">
    <source>
        <dbReference type="ARBA" id="ARBA00005135"/>
    </source>
</evidence>
<evidence type="ECO:0000313" key="15">
    <source>
        <dbReference type="EMBL" id="PKU24619.1"/>
    </source>
</evidence>
<comment type="catalytic activity">
    <reaction evidence="13">
        <text>O-phospho-D-serine + H2O = D-serine + phosphate</text>
        <dbReference type="Rhea" id="RHEA:24873"/>
        <dbReference type="ChEBI" id="CHEBI:15377"/>
        <dbReference type="ChEBI" id="CHEBI:35247"/>
        <dbReference type="ChEBI" id="CHEBI:43474"/>
        <dbReference type="ChEBI" id="CHEBI:58680"/>
        <dbReference type="EC" id="3.1.3.3"/>
    </reaction>
</comment>
<keyword evidence="7" id="KW-0479">Metal-binding</keyword>
<sequence>MDHVLTLIDADGGLDDAATTRIRSTLTDLGADTLSARWLAEGRAVDLPFTLLAPDQAEAAARRLLAGRPVDVIAQPAEHRRKMLLLADMDSTMVVGETLDELADFAGLKAEISAITARAMNGEIDFAGAFRERVGRLAGLSAACLEETFQRLDMMPGGPTLVATMKTAGAYTVLVSGGFRFFTGRVRERCGFDRDIGNDIEIADARLTGRVIEPIIDRGGKLQNLTAIAGERRLPLSLSLAVGDGANDLEMIDAAGLGVAFHAKPVVAAQARARVDYNDLTALLFAQGYREDEFVG</sequence>
<dbReference type="GO" id="GO:0000287">
    <property type="term" value="F:magnesium ion binding"/>
    <property type="evidence" value="ECO:0007669"/>
    <property type="project" value="TreeGrafter"/>
</dbReference>
<dbReference type="SUPFAM" id="SSF56784">
    <property type="entry name" value="HAD-like"/>
    <property type="match status" value="1"/>
</dbReference>
<evidence type="ECO:0000256" key="8">
    <source>
        <dbReference type="ARBA" id="ARBA00022801"/>
    </source>
</evidence>
<dbReference type="SFLD" id="SFLDG01136">
    <property type="entry name" value="C1.6:_Phosphoserine_Phosphatas"/>
    <property type="match status" value="1"/>
</dbReference>
<comment type="catalytic activity">
    <reaction evidence="12">
        <text>O-phospho-L-serine + H2O = L-serine + phosphate</text>
        <dbReference type="Rhea" id="RHEA:21208"/>
        <dbReference type="ChEBI" id="CHEBI:15377"/>
        <dbReference type="ChEBI" id="CHEBI:33384"/>
        <dbReference type="ChEBI" id="CHEBI:43474"/>
        <dbReference type="ChEBI" id="CHEBI:57524"/>
        <dbReference type="EC" id="3.1.3.3"/>
    </reaction>
</comment>
<dbReference type="NCBIfam" id="TIGR01488">
    <property type="entry name" value="HAD-SF-IB"/>
    <property type="match status" value="1"/>
</dbReference>
<accession>A0A2N3PW43</accession>
<organism evidence="15 16">
    <name type="scientific">Telmatospirillum siberiense</name>
    <dbReference type="NCBI Taxonomy" id="382514"/>
    <lineage>
        <taxon>Bacteria</taxon>
        <taxon>Pseudomonadati</taxon>
        <taxon>Pseudomonadota</taxon>
        <taxon>Alphaproteobacteria</taxon>
        <taxon>Rhodospirillales</taxon>
        <taxon>Rhodospirillaceae</taxon>
        <taxon>Telmatospirillum</taxon>
    </lineage>
</organism>
<proteinExistence type="inferred from homology"/>
<dbReference type="OrthoDB" id="9792539at2"/>
<evidence type="ECO:0000256" key="7">
    <source>
        <dbReference type="ARBA" id="ARBA00022723"/>
    </source>
</evidence>
<dbReference type="GO" id="GO:0036424">
    <property type="term" value="F:L-phosphoserine phosphatase activity"/>
    <property type="evidence" value="ECO:0007669"/>
    <property type="project" value="InterPro"/>
</dbReference>
<keyword evidence="9" id="KW-0460">Magnesium</keyword>
<dbReference type="SFLD" id="SFLDF00029">
    <property type="entry name" value="phosphoserine_phosphatase"/>
    <property type="match status" value="1"/>
</dbReference>
<dbReference type="NCBIfam" id="TIGR00338">
    <property type="entry name" value="serB"/>
    <property type="match status" value="1"/>
</dbReference>
<comment type="cofactor">
    <cofactor evidence="1">
        <name>Mg(2+)</name>
        <dbReference type="ChEBI" id="CHEBI:18420"/>
    </cofactor>
</comment>
<dbReference type="InterPro" id="IPR004469">
    <property type="entry name" value="PSP"/>
</dbReference>
<dbReference type="EC" id="3.1.3.3" evidence="4"/>
<keyword evidence="6" id="KW-0028">Amino-acid biosynthesis</keyword>
<reference evidence="16" key="1">
    <citation type="submission" date="2017-12" db="EMBL/GenBank/DDBJ databases">
        <title>Draft genome sequence of Telmatospirillum siberiense 26-4b1T, an acidotolerant peatland alphaproteobacterium potentially involved in sulfur cycling.</title>
        <authorList>
            <person name="Hausmann B."/>
            <person name="Pjevac P."/>
            <person name="Schreck K."/>
            <person name="Herbold C.W."/>
            <person name="Daims H."/>
            <person name="Wagner M."/>
            <person name="Pester M."/>
            <person name="Loy A."/>
        </authorList>
    </citation>
    <scope>NUCLEOTIDE SEQUENCE [LARGE SCALE GENOMIC DNA]</scope>
    <source>
        <strain evidence="16">26-4b1</strain>
    </source>
</reference>